<dbReference type="EMBL" id="JANGEW010000001">
    <property type="protein sequence ID" value="MCQ5341595.1"/>
    <property type="molecule type" value="Genomic_DNA"/>
</dbReference>
<evidence type="ECO:0000313" key="1">
    <source>
        <dbReference type="EMBL" id="MCQ5341595.1"/>
    </source>
</evidence>
<keyword evidence="1" id="KW-0489">Methyltransferase</keyword>
<keyword evidence="1" id="KW-0969">Cilium</keyword>
<dbReference type="RefSeq" id="WP_062412804.1">
    <property type="nucleotide sequence ID" value="NZ_JAJCIO010000001.1"/>
</dbReference>
<dbReference type="NCBIfam" id="NF038110">
    <property type="entry name" value="Lys_methyl_FliB"/>
    <property type="match status" value="1"/>
</dbReference>
<proteinExistence type="predicted"/>
<dbReference type="Proteomes" id="UP001206692">
    <property type="component" value="Unassembled WGS sequence"/>
</dbReference>
<keyword evidence="1" id="KW-0282">Flagellum</keyword>
<evidence type="ECO:0000313" key="2">
    <source>
        <dbReference type="Proteomes" id="UP001206692"/>
    </source>
</evidence>
<sequence length="294" mass="32960">MIIPDFYPHFRCKAGDCQHTCCKGWEIDIDKDTAAYYQELPGPLGESIRNHIEKGPDAWHFVLTKDEACPFLRPDGLCRLILEGGEDILCDICSLHPRFFEVITDKDGREQELGGLGLACEAACELLLGEKGPLHFSDSEDPSTSKTLAELLIDLGCDLPKEALTYEPDTSEDAAKRLLAVLSETEPIDEAWTEALTALQTRPPKREAVQASIARNQALYQRIYDYIFYRQLETFIGVPIKALSLYANRNTDFIALLATATGDLPEALRRWSEQIEYDTDNVSLLQDAVLTGRF</sequence>
<comment type="caution">
    <text evidence="1">The sequence shown here is derived from an EMBL/GenBank/DDBJ whole genome shotgun (WGS) entry which is preliminary data.</text>
</comment>
<reference evidence="1 2" key="1">
    <citation type="submission" date="2022-06" db="EMBL/GenBank/DDBJ databases">
        <title>Isolation of gut microbiota from human fecal samples.</title>
        <authorList>
            <person name="Pamer E.G."/>
            <person name="Barat B."/>
            <person name="Waligurski E."/>
            <person name="Medina S."/>
            <person name="Paddock L."/>
            <person name="Mostad J."/>
        </authorList>
    </citation>
    <scope>NUCLEOTIDE SEQUENCE [LARGE SCALE GENOMIC DNA]</scope>
    <source>
        <strain evidence="1 2">DFI.1.1</strain>
    </source>
</reference>
<dbReference type="GO" id="GO:0032259">
    <property type="term" value="P:methylation"/>
    <property type="evidence" value="ECO:0007669"/>
    <property type="project" value="UniProtKB-KW"/>
</dbReference>
<gene>
    <name evidence="1" type="primary">fliB</name>
    <name evidence="1" type="ORF">NE675_00900</name>
</gene>
<organism evidence="1 2">
    <name type="scientific">Megasphaera massiliensis</name>
    <dbReference type="NCBI Taxonomy" id="1232428"/>
    <lineage>
        <taxon>Bacteria</taxon>
        <taxon>Bacillati</taxon>
        <taxon>Bacillota</taxon>
        <taxon>Negativicutes</taxon>
        <taxon>Veillonellales</taxon>
        <taxon>Veillonellaceae</taxon>
        <taxon>Megasphaera</taxon>
    </lineage>
</organism>
<protein>
    <submittedName>
        <fullName evidence="1">Flagellin lysine-N-methylase</fullName>
        <ecNumber evidence="1">2.1.1.-</ecNumber>
    </submittedName>
</protein>
<accession>A0ABT1SP04</accession>
<keyword evidence="2" id="KW-1185">Reference proteome</keyword>
<keyword evidence="1" id="KW-0808">Transferase</keyword>
<dbReference type="EC" id="2.1.1.-" evidence="1"/>
<name>A0ABT1SP04_9FIRM</name>
<dbReference type="GO" id="GO:0008168">
    <property type="term" value="F:methyltransferase activity"/>
    <property type="evidence" value="ECO:0007669"/>
    <property type="project" value="UniProtKB-KW"/>
</dbReference>
<keyword evidence="1" id="KW-0966">Cell projection</keyword>